<accession>A0A3P1TCI0</accession>
<gene>
    <name evidence="3" type="ORF">EII34_00290</name>
</gene>
<name>A0A3P1TCI0_9ACTN</name>
<dbReference type="Gene3D" id="3.40.50.2020">
    <property type="match status" value="1"/>
</dbReference>
<dbReference type="AlphaFoldDB" id="A0A3P1TCI0"/>
<dbReference type="Pfam" id="PF00156">
    <property type="entry name" value="Pribosyltran"/>
    <property type="match status" value="1"/>
</dbReference>
<dbReference type="InterPro" id="IPR000836">
    <property type="entry name" value="PRTase_dom"/>
</dbReference>
<comment type="caution">
    <text evidence="3">The sequence shown here is derived from an EMBL/GenBank/DDBJ whole genome shotgun (WGS) entry which is preliminary data.</text>
</comment>
<feature type="domain" description="Phosphoribosyltransferase" evidence="2">
    <location>
        <begin position="117"/>
        <end position="207"/>
    </location>
</feature>
<sequence length="211" mass="22230">MRFLDAAADLLLGASCPGCRIPSLGVCASCAGQLRQHPTHVVRRPGLDTTVFAAAPYRPLLDRIIPTFKDDGAWGCAGFLAGLLARSLQHHDLRQGVLLVPVASRPDAVRRRGLDHGRVLARGAARRLGVGWAALLNRPSGGAAQRGLDRRGRLELSASRFSVRRTGRPVILVDDVVTTGATLRSAIGALRDAGVQVAGAAVIADANTFPI</sequence>
<proteinExistence type="inferred from homology"/>
<dbReference type="OrthoDB" id="5244859at2"/>
<dbReference type="RefSeq" id="WP_124841614.1">
    <property type="nucleotide sequence ID" value="NZ_RQZG01000001.1"/>
</dbReference>
<evidence type="ECO:0000256" key="1">
    <source>
        <dbReference type="ARBA" id="ARBA00008007"/>
    </source>
</evidence>
<dbReference type="Proteomes" id="UP000280819">
    <property type="component" value="Unassembled WGS sequence"/>
</dbReference>
<dbReference type="SUPFAM" id="SSF53271">
    <property type="entry name" value="PRTase-like"/>
    <property type="match status" value="1"/>
</dbReference>
<dbReference type="CDD" id="cd06223">
    <property type="entry name" value="PRTases_typeI"/>
    <property type="match status" value="1"/>
</dbReference>
<dbReference type="InterPro" id="IPR051910">
    <property type="entry name" value="ComF/GntX_DNA_util-trans"/>
</dbReference>
<dbReference type="EMBL" id="RQZG01000001">
    <property type="protein sequence ID" value="RRD06978.1"/>
    <property type="molecule type" value="Genomic_DNA"/>
</dbReference>
<evidence type="ECO:0000313" key="4">
    <source>
        <dbReference type="Proteomes" id="UP000280819"/>
    </source>
</evidence>
<reference evidence="3 4" key="1">
    <citation type="submission" date="2018-11" db="EMBL/GenBank/DDBJ databases">
        <title>Genomes From Bacteria Associated with the Canine Oral Cavity: a Test Case for Automated Genome-Based Taxonomic Assignment.</title>
        <authorList>
            <person name="Coil D.A."/>
            <person name="Jospin G."/>
            <person name="Darling A.E."/>
            <person name="Wallis C."/>
            <person name="Davis I.J."/>
            <person name="Harris S."/>
            <person name="Eisen J.A."/>
            <person name="Holcombe L.J."/>
            <person name="O'Flynn C."/>
        </authorList>
    </citation>
    <scope>NUCLEOTIDE SEQUENCE [LARGE SCALE GENOMIC DNA]</scope>
    <source>
        <strain evidence="3 4">OH887_COT-365</strain>
    </source>
</reference>
<protein>
    <submittedName>
        <fullName evidence="3">ComF family protein</fullName>
    </submittedName>
</protein>
<comment type="similarity">
    <text evidence="1">Belongs to the ComF/GntX family.</text>
</comment>
<dbReference type="PANTHER" id="PTHR47505:SF1">
    <property type="entry name" value="DNA UTILIZATION PROTEIN YHGH"/>
    <property type="match status" value="1"/>
</dbReference>
<organism evidence="3 4">
    <name type="scientific">Arachnia propionica</name>
    <dbReference type="NCBI Taxonomy" id="1750"/>
    <lineage>
        <taxon>Bacteria</taxon>
        <taxon>Bacillati</taxon>
        <taxon>Actinomycetota</taxon>
        <taxon>Actinomycetes</taxon>
        <taxon>Propionibacteriales</taxon>
        <taxon>Propionibacteriaceae</taxon>
        <taxon>Arachnia</taxon>
    </lineage>
</organism>
<dbReference type="PANTHER" id="PTHR47505">
    <property type="entry name" value="DNA UTILIZATION PROTEIN YHGH"/>
    <property type="match status" value="1"/>
</dbReference>
<dbReference type="InterPro" id="IPR029057">
    <property type="entry name" value="PRTase-like"/>
</dbReference>
<evidence type="ECO:0000313" key="3">
    <source>
        <dbReference type="EMBL" id="RRD06978.1"/>
    </source>
</evidence>
<evidence type="ECO:0000259" key="2">
    <source>
        <dbReference type="Pfam" id="PF00156"/>
    </source>
</evidence>